<proteinExistence type="inferred from homology"/>
<name>A0A498JK67_MALDO</name>
<sequence>MARANKGIGLGVVKQLASNGFTMVLTARDEKRDLEAVEKPKDYAGVAAAQVIFHQLEVAKPCYQYSLKCISGNSMFWYDQSPYLHKNLNPPPTV</sequence>
<evidence type="ECO:0000256" key="1">
    <source>
        <dbReference type="ARBA" id="ARBA00006484"/>
    </source>
</evidence>
<dbReference type="STRING" id="3750.A0A498JK67"/>
<dbReference type="EMBL" id="RDQH01000333">
    <property type="protein sequence ID" value="RXH93721.1"/>
    <property type="molecule type" value="Genomic_DNA"/>
</dbReference>
<dbReference type="SUPFAM" id="SSF51735">
    <property type="entry name" value="NAD(P)-binding Rossmann-fold domains"/>
    <property type="match status" value="1"/>
</dbReference>
<dbReference type="GO" id="GO:0016020">
    <property type="term" value="C:membrane"/>
    <property type="evidence" value="ECO:0007669"/>
    <property type="project" value="TreeGrafter"/>
</dbReference>
<evidence type="ECO:0000256" key="2">
    <source>
        <dbReference type="ARBA" id="ARBA00022857"/>
    </source>
</evidence>
<accession>A0A498JK67</accession>
<dbReference type="Gene3D" id="3.40.50.720">
    <property type="entry name" value="NAD(P)-binding Rossmann-like Domain"/>
    <property type="match status" value="1"/>
</dbReference>
<dbReference type="GO" id="GO:0016491">
    <property type="term" value="F:oxidoreductase activity"/>
    <property type="evidence" value="ECO:0007669"/>
    <property type="project" value="UniProtKB-KW"/>
</dbReference>
<dbReference type="Proteomes" id="UP000290289">
    <property type="component" value="Chromosome 7"/>
</dbReference>
<gene>
    <name evidence="4" type="ORF">DVH24_014297</name>
</gene>
<keyword evidence="2" id="KW-0521">NADP</keyword>
<keyword evidence="3" id="KW-0560">Oxidoreductase</keyword>
<keyword evidence="5" id="KW-1185">Reference proteome</keyword>
<comment type="caution">
    <text evidence="4">The sequence shown here is derived from an EMBL/GenBank/DDBJ whole genome shotgun (WGS) entry which is preliminary data.</text>
</comment>
<dbReference type="PANTHER" id="PTHR43490:SF98">
    <property type="entry name" value="OS02G0640600 PROTEIN"/>
    <property type="match status" value="1"/>
</dbReference>
<protein>
    <submittedName>
        <fullName evidence="4">Uncharacterized protein</fullName>
    </submittedName>
</protein>
<evidence type="ECO:0000313" key="4">
    <source>
        <dbReference type="EMBL" id="RXH93721.1"/>
    </source>
</evidence>
<reference evidence="4 5" key="1">
    <citation type="submission" date="2018-10" db="EMBL/GenBank/DDBJ databases">
        <title>A high-quality apple genome assembly.</title>
        <authorList>
            <person name="Hu J."/>
        </authorList>
    </citation>
    <scope>NUCLEOTIDE SEQUENCE [LARGE SCALE GENOMIC DNA]</scope>
    <source>
        <strain evidence="5">cv. HFTH1</strain>
        <tissue evidence="4">Young leaf</tissue>
    </source>
</reference>
<evidence type="ECO:0000256" key="3">
    <source>
        <dbReference type="ARBA" id="ARBA00023002"/>
    </source>
</evidence>
<dbReference type="AlphaFoldDB" id="A0A498JK67"/>
<evidence type="ECO:0000313" key="5">
    <source>
        <dbReference type="Proteomes" id="UP000290289"/>
    </source>
</evidence>
<organism evidence="4 5">
    <name type="scientific">Malus domestica</name>
    <name type="common">Apple</name>
    <name type="synonym">Pyrus malus</name>
    <dbReference type="NCBI Taxonomy" id="3750"/>
    <lineage>
        <taxon>Eukaryota</taxon>
        <taxon>Viridiplantae</taxon>
        <taxon>Streptophyta</taxon>
        <taxon>Embryophyta</taxon>
        <taxon>Tracheophyta</taxon>
        <taxon>Spermatophyta</taxon>
        <taxon>Magnoliopsida</taxon>
        <taxon>eudicotyledons</taxon>
        <taxon>Gunneridae</taxon>
        <taxon>Pentapetalae</taxon>
        <taxon>rosids</taxon>
        <taxon>fabids</taxon>
        <taxon>Rosales</taxon>
        <taxon>Rosaceae</taxon>
        <taxon>Amygdaloideae</taxon>
        <taxon>Maleae</taxon>
        <taxon>Malus</taxon>
    </lineage>
</organism>
<comment type="similarity">
    <text evidence="1">Belongs to the short-chain dehydrogenases/reductases (SDR) family.</text>
</comment>
<dbReference type="PANTHER" id="PTHR43490">
    <property type="entry name" value="(+)-NEOMENTHOL DEHYDROGENASE"/>
    <property type="match status" value="1"/>
</dbReference>
<dbReference type="InterPro" id="IPR036291">
    <property type="entry name" value="NAD(P)-bd_dom_sf"/>
</dbReference>